<dbReference type="Proteomes" id="UP000033661">
    <property type="component" value="Unassembled WGS sequence"/>
</dbReference>
<evidence type="ECO:0000313" key="3">
    <source>
        <dbReference type="Proteomes" id="UP000033661"/>
    </source>
</evidence>
<dbReference type="PATRIC" id="fig|1359193.3.peg.442"/>
<dbReference type="RefSeq" id="WP_012151820.1">
    <property type="nucleotide sequence ID" value="NZ_LAOI01000001.1"/>
</dbReference>
<comment type="caution">
    <text evidence="2">The sequence shown here is derived from an EMBL/GenBank/DDBJ whole genome shotgun (WGS) entry which is preliminary data.</text>
</comment>
<dbReference type="EMBL" id="LAOI01000001">
    <property type="protein sequence ID" value="KJV89481.1"/>
    <property type="molecule type" value="Genomic_DNA"/>
</dbReference>
<reference evidence="2 3" key="1">
    <citation type="submission" date="2015-02" db="EMBL/GenBank/DDBJ databases">
        <title>Genome Sequencing of Rickettsiales.</title>
        <authorList>
            <person name="Daugherty S.C."/>
            <person name="Su Q."/>
            <person name="Abolude K."/>
            <person name="Beier-Sexton M."/>
            <person name="Carlyon J.A."/>
            <person name="Carter R."/>
            <person name="Day N.P."/>
            <person name="Dumler S.J."/>
            <person name="Dyachenko V."/>
            <person name="Godinez A."/>
            <person name="Kurtti T.J."/>
            <person name="Lichay M."/>
            <person name="Mullins K.E."/>
            <person name="Ott S."/>
            <person name="Pappas-Brown V."/>
            <person name="Paris D.H."/>
            <person name="Patel P."/>
            <person name="Richards A.L."/>
            <person name="Sadzewicz L."/>
            <person name="Sears K."/>
            <person name="Seidman D."/>
            <person name="Sengamalay N."/>
            <person name="Stenos J."/>
            <person name="Tallon L.J."/>
            <person name="Vincent G."/>
            <person name="Fraser C.M."/>
            <person name="Munderloh U."/>
            <person name="Dunning-Hotopp J.C."/>
        </authorList>
    </citation>
    <scope>NUCLEOTIDE SEQUENCE [LARGE SCALE GENOMIC DNA]</scope>
    <source>
        <strain evidence="2 3">RML An4</strain>
    </source>
</reference>
<keyword evidence="3" id="KW-1185">Reference proteome</keyword>
<evidence type="ECO:0000313" key="2">
    <source>
        <dbReference type="EMBL" id="KJV89481.1"/>
    </source>
</evidence>
<evidence type="ECO:0000256" key="1">
    <source>
        <dbReference type="SAM" id="MobiDB-lite"/>
    </source>
</evidence>
<feature type="compositionally biased region" description="Basic and acidic residues" evidence="1">
    <location>
        <begin position="1"/>
        <end position="11"/>
    </location>
</feature>
<name>A0A0F3QBD0_RICBE</name>
<gene>
    <name evidence="2" type="ORF">RBEAN4_0459</name>
</gene>
<proteinExistence type="predicted"/>
<sequence>MSKKPNNKDDDFLSPEELAFAEEYDKHHDNTVVDTNDDAQAWAKKLLGESNNTTTNNPTDKA</sequence>
<accession>A0A0F3QBD0</accession>
<organism evidence="2 3">
    <name type="scientific">Rickettsia bellii str. RML An4</name>
    <dbReference type="NCBI Taxonomy" id="1359193"/>
    <lineage>
        <taxon>Bacteria</taxon>
        <taxon>Pseudomonadati</taxon>
        <taxon>Pseudomonadota</taxon>
        <taxon>Alphaproteobacteria</taxon>
        <taxon>Rickettsiales</taxon>
        <taxon>Rickettsiaceae</taxon>
        <taxon>Rickettsieae</taxon>
        <taxon>Rickettsia</taxon>
        <taxon>belli group</taxon>
    </lineage>
</organism>
<protein>
    <submittedName>
        <fullName evidence="2">Uncharacterized protein</fullName>
    </submittedName>
</protein>
<dbReference type="AlphaFoldDB" id="A0A0F3QBD0"/>
<feature type="region of interest" description="Disordered" evidence="1">
    <location>
        <begin position="1"/>
        <end position="36"/>
    </location>
</feature>